<evidence type="ECO:0000313" key="2">
    <source>
        <dbReference type="EMBL" id="MPD01147.1"/>
    </source>
</evidence>
<accession>A0A5B7K3N3</accession>
<dbReference type="AlphaFoldDB" id="A0A5B7K3N3"/>
<sequence>MHINSLVGAQRYTSHRSTGSGGARTGVFKKFVPLSHSHTLGNTPPSTAQQLLNDKYLGTQDTTKR</sequence>
<keyword evidence="3" id="KW-1185">Reference proteome</keyword>
<feature type="compositionally biased region" description="Polar residues" evidence="1">
    <location>
        <begin position="36"/>
        <end position="52"/>
    </location>
</feature>
<dbReference type="Proteomes" id="UP000324222">
    <property type="component" value="Unassembled WGS sequence"/>
</dbReference>
<comment type="caution">
    <text evidence="2">The sequence shown here is derived from an EMBL/GenBank/DDBJ whole genome shotgun (WGS) entry which is preliminary data.</text>
</comment>
<protein>
    <submittedName>
        <fullName evidence="2">Uncharacterized protein</fullName>
    </submittedName>
</protein>
<organism evidence="2 3">
    <name type="scientific">Portunus trituberculatus</name>
    <name type="common">Swimming crab</name>
    <name type="synonym">Neptunus trituberculatus</name>
    <dbReference type="NCBI Taxonomy" id="210409"/>
    <lineage>
        <taxon>Eukaryota</taxon>
        <taxon>Metazoa</taxon>
        <taxon>Ecdysozoa</taxon>
        <taxon>Arthropoda</taxon>
        <taxon>Crustacea</taxon>
        <taxon>Multicrustacea</taxon>
        <taxon>Malacostraca</taxon>
        <taxon>Eumalacostraca</taxon>
        <taxon>Eucarida</taxon>
        <taxon>Decapoda</taxon>
        <taxon>Pleocyemata</taxon>
        <taxon>Brachyura</taxon>
        <taxon>Eubrachyura</taxon>
        <taxon>Portunoidea</taxon>
        <taxon>Portunidae</taxon>
        <taxon>Portuninae</taxon>
        <taxon>Portunus</taxon>
    </lineage>
</organism>
<name>A0A5B7K3N3_PORTR</name>
<evidence type="ECO:0000256" key="1">
    <source>
        <dbReference type="SAM" id="MobiDB-lite"/>
    </source>
</evidence>
<proteinExistence type="predicted"/>
<gene>
    <name evidence="2" type="ORF">E2C01_096663</name>
</gene>
<feature type="region of interest" description="Disordered" evidence="1">
    <location>
        <begin position="1"/>
        <end position="65"/>
    </location>
</feature>
<evidence type="ECO:0000313" key="3">
    <source>
        <dbReference type="Proteomes" id="UP000324222"/>
    </source>
</evidence>
<dbReference type="EMBL" id="VSRR010125958">
    <property type="protein sequence ID" value="MPD01147.1"/>
    <property type="molecule type" value="Genomic_DNA"/>
</dbReference>
<reference evidence="2 3" key="1">
    <citation type="submission" date="2019-05" db="EMBL/GenBank/DDBJ databases">
        <title>Another draft genome of Portunus trituberculatus and its Hox gene families provides insights of decapod evolution.</title>
        <authorList>
            <person name="Jeong J.-H."/>
            <person name="Song I."/>
            <person name="Kim S."/>
            <person name="Choi T."/>
            <person name="Kim D."/>
            <person name="Ryu S."/>
            <person name="Kim W."/>
        </authorList>
    </citation>
    <scope>NUCLEOTIDE SEQUENCE [LARGE SCALE GENOMIC DNA]</scope>
    <source>
        <tissue evidence="2">Muscle</tissue>
    </source>
</reference>